<protein>
    <submittedName>
        <fullName evidence="1">Uncharacterized protein</fullName>
    </submittedName>
</protein>
<dbReference type="InterPro" id="IPR028957">
    <property type="entry name" value="Imm50"/>
</dbReference>
<keyword evidence="2" id="KW-1185">Reference proteome</keyword>
<sequence length="126" mass="14759">MWYEVTGRNSFLERLFDKIPPLEDFWVTELNIRSGQYVEVFFTSKNTVDHIPAKWERDCRTHANIVLRFEHMFLCEYIDQCSGVNGIAQIEQVDDLVVCCKITSSNFRVKILSMYVSIGHVYGSRI</sequence>
<gene>
    <name evidence="1" type="ORF">GCM10007377_16900</name>
</gene>
<dbReference type="AlphaFoldDB" id="A0A8J3AKQ1"/>
<evidence type="ECO:0000313" key="1">
    <source>
        <dbReference type="EMBL" id="GGI15640.1"/>
    </source>
</evidence>
<organism evidence="1 2">
    <name type="scientific">Galliscardovia ingluviei</name>
    <dbReference type="NCBI Taxonomy" id="1769422"/>
    <lineage>
        <taxon>Bacteria</taxon>
        <taxon>Bacillati</taxon>
        <taxon>Actinomycetota</taxon>
        <taxon>Actinomycetes</taxon>
        <taxon>Bifidobacteriales</taxon>
        <taxon>Bifidobacteriaceae</taxon>
        <taxon>Galliscardovia</taxon>
    </lineage>
</organism>
<reference evidence="1" key="1">
    <citation type="journal article" date="2014" name="Int. J. Syst. Evol. Microbiol.">
        <title>Complete genome sequence of Corynebacterium casei LMG S-19264T (=DSM 44701T), isolated from a smear-ripened cheese.</title>
        <authorList>
            <consortium name="US DOE Joint Genome Institute (JGI-PGF)"/>
            <person name="Walter F."/>
            <person name="Albersmeier A."/>
            <person name="Kalinowski J."/>
            <person name="Ruckert C."/>
        </authorList>
    </citation>
    <scope>NUCLEOTIDE SEQUENCE</scope>
    <source>
        <strain evidence="1">CCM 8606</strain>
    </source>
</reference>
<dbReference type="Pfam" id="PF15594">
    <property type="entry name" value="Imm50"/>
    <property type="match status" value="1"/>
</dbReference>
<dbReference type="RefSeq" id="WP_188355848.1">
    <property type="nucleotide sequence ID" value="NZ_BMDH01000009.1"/>
</dbReference>
<dbReference type="EMBL" id="BMDH01000009">
    <property type="protein sequence ID" value="GGI15640.1"/>
    <property type="molecule type" value="Genomic_DNA"/>
</dbReference>
<comment type="caution">
    <text evidence="1">The sequence shown here is derived from an EMBL/GenBank/DDBJ whole genome shotgun (WGS) entry which is preliminary data.</text>
</comment>
<reference evidence="1" key="2">
    <citation type="submission" date="2020-09" db="EMBL/GenBank/DDBJ databases">
        <authorList>
            <person name="Sun Q."/>
            <person name="Sedlacek I."/>
        </authorList>
    </citation>
    <scope>NUCLEOTIDE SEQUENCE</scope>
    <source>
        <strain evidence="1">CCM 8606</strain>
    </source>
</reference>
<proteinExistence type="predicted"/>
<name>A0A8J3AKQ1_9BIFI</name>
<dbReference type="Proteomes" id="UP000619536">
    <property type="component" value="Unassembled WGS sequence"/>
</dbReference>
<accession>A0A8J3AKQ1</accession>
<evidence type="ECO:0000313" key="2">
    <source>
        <dbReference type="Proteomes" id="UP000619536"/>
    </source>
</evidence>